<feature type="compositionally biased region" description="Polar residues" evidence="2">
    <location>
        <begin position="194"/>
        <end position="207"/>
    </location>
</feature>
<dbReference type="Gene3D" id="1.10.287.110">
    <property type="entry name" value="DnaJ domain"/>
    <property type="match status" value="1"/>
</dbReference>
<dbReference type="InterPro" id="IPR008971">
    <property type="entry name" value="HSP40/DnaJ_pept-bd"/>
</dbReference>
<dbReference type="Pfam" id="PF01556">
    <property type="entry name" value="DnaJ_C"/>
    <property type="match status" value="1"/>
</dbReference>
<feature type="compositionally biased region" description="Basic and acidic residues" evidence="2">
    <location>
        <begin position="154"/>
        <end position="174"/>
    </location>
</feature>
<dbReference type="CDD" id="cd06257">
    <property type="entry name" value="DnaJ"/>
    <property type="match status" value="1"/>
</dbReference>
<dbReference type="EMBL" id="JACETU010000007">
    <property type="protein sequence ID" value="KAF7424101.1"/>
    <property type="molecule type" value="Genomic_DNA"/>
</dbReference>
<dbReference type="AlphaFoldDB" id="A0A8H6ZRA9"/>
<dbReference type="CDD" id="cd10747">
    <property type="entry name" value="DnaJ_C"/>
    <property type="match status" value="1"/>
</dbReference>
<sequence>MSTVDNMNCFEILGVEEGATTEEITAAYKKLALKWHPDRRLNDQENATKKFVEINDAYRALLNERRGRSKSTSSSDSRSRSRSSSRTPSNDSCPDFDNRSTSSFTTFESDSCVGEDDTAQDEYMRNPSMNRSTSNISSSSSWTRVDESACGYEPHPDDEPPLKKSAHDLKDKHFNSKFRNPFRHGTTRPPIPACSSTGTCDTGQQKPGYNPRRVPTITPCKQTSSKEWKYNLKLTLEELFHGKKCRFRLDRYLQSGVKRRIVINIDVPPGCAPGTRIVCAGAGHEHKDGTFQDIVFVVDEEPHDMFYRVADDLVMEVTLPWDSNLEKDEGTVRFRGLDGEMLTIKIDYRKERSLKGCNVIFGAGMTGKGEPSRRGDLFVRWQIEPPSLPKWQSFKKIFHRR</sequence>
<dbReference type="GO" id="GO:0006457">
    <property type="term" value="P:protein folding"/>
    <property type="evidence" value="ECO:0007669"/>
    <property type="project" value="InterPro"/>
</dbReference>
<dbReference type="PANTHER" id="PTHR24078">
    <property type="entry name" value="DNAJ HOMOLOG SUBFAMILY C MEMBER"/>
    <property type="match status" value="1"/>
</dbReference>
<feature type="region of interest" description="Disordered" evidence="2">
    <location>
        <begin position="63"/>
        <end position="218"/>
    </location>
</feature>
<gene>
    <name evidence="4" type="ORF">PC9H_009404</name>
</gene>
<accession>A0A8H6ZRA9</accession>
<dbReference type="GO" id="GO:0051087">
    <property type="term" value="F:protein-folding chaperone binding"/>
    <property type="evidence" value="ECO:0007669"/>
    <property type="project" value="TreeGrafter"/>
</dbReference>
<dbReference type="GO" id="GO:0051082">
    <property type="term" value="F:unfolded protein binding"/>
    <property type="evidence" value="ECO:0007669"/>
    <property type="project" value="InterPro"/>
</dbReference>
<keyword evidence="1" id="KW-0143">Chaperone</keyword>
<dbReference type="InterPro" id="IPR051339">
    <property type="entry name" value="DnaJ_subfamily_B"/>
</dbReference>
<evidence type="ECO:0000256" key="2">
    <source>
        <dbReference type="SAM" id="MobiDB-lite"/>
    </source>
</evidence>
<protein>
    <recommendedName>
        <fullName evidence="3">J domain-containing protein</fullName>
    </recommendedName>
</protein>
<dbReference type="VEuPathDB" id="FungiDB:PC9H_009404"/>
<dbReference type="SUPFAM" id="SSF46565">
    <property type="entry name" value="Chaperone J-domain"/>
    <property type="match status" value="1"/>
</dbReference>
<dbReference type="Gene3D" id="2.60.260.20">
    <property type="entry name" value="Urease metallochaperone UreE, N-terminal domain"/>
    <property type="match status" value="2"/>
</dbReference>
<dbReference type="PANTHER" id="PTHR24078:SF553">
    <property type="entry name" value="DNAJ HOMOLOG SUBFAMILY B MEMBER 5"/>
    <property type="match status" value="1"/>
</dbReference>
<evidence type="ECO:0000313" key="4">
    <source>
        <dbReference type="EMBL" id="KAF7424101.1"/>
    </source>
</evidence>
<dbReference type="Pfam" id="PF00226">
    <property type="entry name" value="DnaJ"/>
    <property type="match status" value="1"/>
</dbReference>
<dbReference type="SMART" id="SM00271">
    <property type="entry name" value="DnaJ"/>
    <property type="match status" value="1"/>
</dbReference>
<dbReference type="GeneID" id="59379222"/>
<feature type="domain" description="J" evidence="3">
    <location>
        <begin position="8"/>
        <end position="75"/>
    </location>
</feature>
<dbReference type="InterPro" id="IPR002939">
    <property type="entry name" value="DnaJ_C"/>
</dbReference>
<evidence type="ECO:0000256" key="1">
    <source>
        <dbReference type="ARBA" id="ARBA00023186"/>
    </source>
</evidence>
<reference evidence="4" key="1">
    <citation type="submission" date="2019-07" db="EMBL/GenBank/DDBJ databases">
        <authorList>
            <person name="Palmer J.M."/>
        </authorList>
    </citation>
    <scope>NUCLEOTIDE SEQUENCE</scope>
    <source>
        <strain evidence="4">PC9</strain>
    </source>
</reference>
<dbReference type="OrthoDB" id="10250354at2759"/>
<keyword evidence="5" id="KW-1185">Reference proteome</keyword>
<organism evidence="4 5">
    <name type="scientific">Pleurotus ostreatus</name>
    <name type="common">Oyster mushroom</name>
    <name type="synonym">White-rot fungus</name>
    <dbReference type="NCBI Taxonomy" id="5322"/>
    <lineage>
        <taxon>Eukaryota</taxon>
        <taxon>Fungi</taxon>
        <taxon>Dikarya</taxon>
        <taxon>Basidiomycota</taxon>
        <taxon>Agaricomycotina</taxon>
        <taxon>Agaricomycetes</taxon>
        <taxon>Agaricomycetidae</taxon>
        <taxon>Agaricales</taxon>
        <taxon>Pleurotineae</taxon>
        <taxon>Pleurotaceae</taxon>
        <taxon>Pleurotus</taxon>
    </lineage>
</organism>
<evidence type="ECO:0000259" key="3">
    <source>
        <dbReference type="PROSITE" id="PS50076"/>
    </source>
</evidence>
<feature type="compositionally biased region" description="Low complexity" evidence="2">
    <location>
        <begin position="70"/>
        <end position="92"/>
    </location>
</feature>
<evidence type="ECO:0000313" key="5">
    <source>
        <dbReference type="Proteomes" id="UP000623687"/>
    </source>
</evidence>
<dbReference type="RefSeq" id="XP_036628295.1">
    <property type="nucleotide sequence ID" value="XM_036778906.1"/>
</dbReference>
<dbReference type="PRINTS" id="PR00625">
    <property type="entry name" value="JDOMAIN"/>
</dbReference>
<dbReference type="InterPro" id="IPR001623">
    <property type="entry name" value="DnaJ_domain"/>
</dbReference>
<dbReference type="InterPro" id="IPR036869">
    <property type="entry name" value="J_dom_sf"/>
</dbReference>
<dbReference type="SUPFAM" id="SSF49493">
    <property type="entry name" value="HSP40/DnaJ peptide-binding domain"/>
    <property type="match status" value="1"/>
</dbReference>
<feature type="compositionally biased region" description="Low complexity" evidence="2">
    <location>
        <begin position="128"/>
        <end position="141"/>
    </location>
</feature>
<proteinExistence type="predicted"/>
<comment type="caution">
    <text evidence="4">The sequence shown here is derived from an EMBL/GenBank/DDBJ whole genome shotgun (WGS) entry which is preliminary data.</text>
</comment>
<name>A0A8H6ZRA9_PLEOS</name>
<dbReference type="GO" id="GO:0005829">
    <property type="term" value="C:cytosol"/>
    <property type="evidence" value="ECO:0007669"/>
    <property type="project" value="TreeGrafter"/>
</dbReference>
<dbReference type="Proteomes" id="UP000623687">
    <property type="component" value="Unassembled WGS sequence"/>
</dbReference>
<dbReference type="PROSITE" id="PS50076">
    <property type="entry name" value="DNAJ_2"/>
    <property type="match status" value="1"/>
</dbReference>